<reference evidence="1" key="1">
    <citation type="submission" date="2022-07" db="EMBL/GenBank/DDBJ databases">
        <authorList>
            <person name="Li W.-J."/>
            <person name="Deng Q.-Q."/>
        </authorList>
    </citation>
    <scope>NUCLEOTIDE SEQUENCE</scope>
    <source>
        <strain evidence="1">SYSU M60031</strain>
    </source>
</reference>
<comment type="caution">
    <text evidence="1">The sequence shown here is derived from an EMBL/GenBank/DDBJ whole genome shotgun (WGS) entry which is preliminary data.</text>
</comment>
<dbReference type="RefSeq" id="WP_254760805.1">
    <property type="nucleotide sequence ID" value="NZ_JANCLT010000015.1"/>
</dbReference>
<sequence length="48" mass="5474">MRRFNQVIDGYVYTGLEQPAAEEPTMVCLHWDAPGQVAACMLEWMESV</sequence>
<protein>
    <submittedName>
        <fullName evidence="1">Uncharacterized protein</fullName>
    </submittedName>
</protein>
<keyword evidence="2" id="KW-1185">Reference proteome</keyword>
<name>A0AA41XCM2_9BACI</name>
<dbReference type="EMBL" id="JANCLT010000015">
    <property type="protein sequence ID" value="MCP8970879.1"/>
    <property type="molecule type" value="Genomic_DNA"/>
</dbReference>
<dbReference type="Proteomes" id="UP001156102">
    <property type="component" value="Unassembled WGS sequence"/>
</dbReference>
<proteinExistence type="predicted"/>
<evidence type="ECO:0000313" key="1">
    <source>
        <dbReference type="EMBL" id="MCP8970879.1"/>
    </source>
</evidence>
<evidence type="ECO:0000313" key="2">
    <source>
        <dbReference type="Proteomes" id="UP001156102"/>
    </source>
</evidence>
<accession>A0AA41XCM2</accession>
<gene>
    <name evidence="1" type="ORF">NK662_20375</name>
</gene>
<organism evidence="1 2">
    <name type="scientific">Ectobacillus ponti</name>
    <dbReference type="NCBI Taxonomy" id="2961894"/>
    <lineage>
        <taxon>Bacteria</taxon>
        <taxon>Bacillati</taxon>
        <taxon>Bacillota</taxon>
        <taxon>Bacilli</taxon>
        <taxon>Bacillales</taxon>
        <taxon>Bacillaceae</taxon>
        <taxon>Ectobacillus</taxon>
    </lineage>
</organism>
<dbReference type="AlphaFoldDB" id="A0AA41XCM2"/>